<proteinExistence type="predicted"/>
<protein>
    <submittedName>
        <fullName evidence="1">Uncharacterized protein</fullName>
    </submittedName>
</protein>
<reference evidence="1" key="2">
    <citation type="submission" date="2021-10" db="EMBL/GenBank/DDBJ databases">
        <authorList>
            <person name="Piombo E."/>
        </authorList>
    </citation>
    <scope>NUCLEOTIDE SEQUENCE</scope>
</reference>
<comment type="caution">
    <text evidence="1">The sequence shown here is derived from an EMBL/GenBank/DDBJ whole genome shotgun (WGS) entry which is preliminary data.</text>
</comment>
<accession>A0ACA9UJ01</accession>
<evidence type="ECO:0000313" key="1">
    <source>
        <dbReference type="EMBL" id="CAG9953210.1"/>
    </source>
</evidence>
<sequence>MPHWFICGHEFVGEIVEKGDKVEGFDIGDKVVVPFCSACQECYYCVRGQASRCAKGELFDNSAPANTIDGEQAEYVRVPLASTTLVKTPDGVPKELLVLMANIFPTGYFAAARFLKDLTPRDREDYTTIVIGCRPVGICAITSALTMVKTVYAIDSVPERLTEAEAIGAIPISLDDSPQQKVVERM</sequence>
<name>A0ACA9UJ01_BIOOC</name>
<dbReference type="EMBL" id="CADEHS020000520">
    <property type="protein sequence ID" value="CAG9953210.1"/>
    <property type="molecule type" value="Genomic_DNA"/>
</dbReference>
<gene>
    <name evidence="1" type="ORF">CRV2_00019546</name>
</gene>
<reference evidence="1" key="1">
    <citation type="submission" date="2020-04" db="EMBL/GenBank/DDBJ databases">
        <authorList>
            <person name="Broberg M."/>
        </authorList>
    </citation>
    <scope>NUCLEOTIDE SEQUENCE</scope>
</reference>
<dbReference type="Proteomes" id="UP000836387">
    <property type="component" value="Unassembled WGS sequence"/>
</dbReference>
<evidence type="ECO:0000313" key="2">
    <source>
        <dbReference type="Proteomes" id="UP000836387"/>
    </source>
</evidence>
<organism evidence="1 2">
    <name type="scientific">Clonostachys rosea f. rosea IK726</name>
    <dbReference type="NCBI Taxonomy" id="1349383"/>
    <lineage>
        <taxon>Eukaryota</taxon>
        <taxon>Fungi</taxon>
        <taxon>Dikarya</taxon>
        <taxon>Ascomycota</taxon>
        <taxon>Pezizomycotina</taxon>
        <taxon>Sordariomycetes</taxon>
        <taxon>Hypocreomycetidae</taxon>
        <taxon>Hypocreales</taxon>
        <taxon>Bionectriaceae</taxon>
        <taxon>Clonostachys</taxon>
    </lineage>
</organism>
<keyword evidence="2" id="KW-1185">Reference proteome</keyword>